<dbReference type="SUPFAM" id="SSF55781">
    <property type="entry name" value="GAF domain-like"/>
    <property type="match status" value="2"/>
</dbReference>
<dbReference type="EMBL" id="BMQK01000003">
    <property type="protein sequence ID" value="GGQ48907.1"/>
    <property type="molecule type" value="Genomic_DNA"/>
</dbReference>
<feature type="compositionally biased region" description="Basic and acidic residues" evidence="11">
    <location>
        <begin position="1"/>
        <end position="11"/>
    </location>
</feature>
<dbReference type="SMART" id="SM00065">
    <property type="entry name" value="GAF"/>
    <property type="match status" value="2"/>
</dbReference>
<dbReference type="Pfam" id="PF02518">
    <property type="entry name" value="HATPase_c"/>
    <property type="match status" value="1"/>
</dbReference>
<evidence type="ECO:0000256" key="4">
    <source>
        <dbReference type="ARBA" id="ARBA00022553"/>
    </source>
</evidence>
<dbReference type="AlphaFoldDB" id="A0A918B9J1"/>
<keyword evidence="10" id="KW-0902">Two-component regulatory system</keyword>
<dbReference type="PANTHER" id="PTHR24421:SF56">
    <property type="entry name" value="OXYGEN SENSOR HISTIDINE KINASE RESPONSE REGULATOR DOST"/>
    <property type="match status" value="1"/>
</dbReference>
<keyword evidence="6" id="KW-0479">Metal-binding</keyword>
<dbReference type="CDD" id="cd16917">
    <property type="entry name" value="HATPase_UhpB-NarQ-NarX-like"/>
    <property type="match status" value="1"/>
</dbReference>
<evidence type="ECO:0000256" key="10">
    <source>
        <dbReference type="ARBA" id="ARBA00023012"/>
    </source>
</evidence>
<dbReference type="SUPFAM" id="SSF55874">
    <property type="entry name" value="ATPase domain of HSP90 chaperone/DNA topoisomerase II/histidine kinase"/>
    <property type="match status" value="1"/>
</dbReference>
<dbReference type="Gene3D" id="3.30.565.10">
    <property type="entry name" value="Histidine kinase-like ATPase, C-terminal domain"/>
    <property type="match status" value="1"/>
</dbReference>
<dbReference type="InterPro" id="IPR011712">
    <property type="entry name" value="Sig_transdc_His_kin_sub3_dim/P"/>
</dbReference>
<dbReference type="GO" id="GO:0070483">
    <property type="term" value="P:detection of hypoxia"/>
    <property type="evidence" value="ECO:0007669"/>
    <property type="project" value="UniProtKB-ARBA"/>
</dbReference>
<dbReference type="InterPro" id="IPR029016">
    <property type="entry name" value="GAF-like_dom_sf"/>
</dbReference>
<evidence type="ECO:0000256" key="6">
    <source>
        <dbReference type="ARBA" id="ARBA00022723"/>
    </source>
</evidence>
<organism evidence="14 15">
    <name type="scientific">Streptomyces ruber</name>
    <dbReference type="NCBI Taxonomy" id="83378"/>
    <lineage>
        <taxon>Bacteria</taxon>
        <taxon>Bacillati</taxon>
        <taxon>Actinomycetota</taxon>
        <taxon>Actinomycetes</taxon>
        <taxon>Kitasatosporales</taxon>
        <taxon>Streptomycetaceae</taxon>
        <taxon>Streptomyces</taxon>
    </lineage>
</organism>
<keyword evidence="7 14" id="KW-0418">Kinase</keyword>
<dbReference type="GO" id="GO:0020037">
    <property type="term" value="F:heme binding"/>
    <property type="evidence" value="ECO:0007669"/>
    <property type="project" value="UniProtKB-ARBA"/>
</dbReference>
<evidence type="ECO:0000256" key="3">
    <source>
        <dbReference type="ARBA" id="ARBA00022490"/>
    </source>
</evidence>
<evidence type="ECO:0000256" key="7">
    <source>
        <dbReference type="ARBA" id="ARBA00022777"/>
    </source>
</evidence>
<dbReference type="Gene3D" id="1.20.5.1930">
    <property type="match status" value="1"/>
</dbReference>
<keyword evidence="3" id="KW-0963">Cytoplasm</keyword>
<feature type="domain" description="GAF" evidence="12">
    <location>
        <begin position="236"/>
        <end position="382"/>
    </location>
</feature>
<dbReference type="Pfam" id="PF07730">
    <property type="entry name" value="HisKA_3"/>
    <property type="match status" value="1"/>
</dbReference>
<protein>
    <submittedName>
        <fullName evidence="14">Histidine kinase</fullName>
    </submittedName>
</protein>
<comment type="cofactor">
    <cofactor evidence="2">
        <name>heme</name>
        <dbReference type="ChEBI" id="CHEBI:30413"/>
    </cofactor>
</comment>
<evidence type="ECO:0000259" key="12">
    <source>
        <dbReference type="SMART" id="SM00065"/>
    </source>
</evidence>
<gene>
    <name evidence="14" type="ORF">GCM10010145_17110</name>
</gene>
<accession>A0A918B9J1</accession>
<reference evidence="14" key="1">
    <citation type="journal article" date="2014" name="Int. J. Syst. Evol. Microbiol.">
        <title>Complete genome sequence of Corynebacterium casei LMG S-19264T (=DSM 44701T), isolated from a smear-ripened cheese.</title>
        <authorList>
            <consortium name="US DOE Joint Genome Institute (JGI-PGF)"/>
            <person name="Walter F."/>
            <person name="Albersmeier A."/>
            <person name="Kalinowski J."/>
            <person name="Ruckert C."/>
        </authorList>
    </citation>
    <scope>NUCLEOTIDE SEQUENCE</scope>
    <source>
        <strain evidence="14">JCM 3131</strain>
    </source>
</reference>
<keyword evidence="4" id="KW-0597">Phosphoprotein</keyword>
<dbReference type="GO" id="GO:0000287">
    <property type="term" value="F:magnesium ion binding"/>
    <property type="evidence" value="ECO:0007669"/>
    <property type="project" value="UniProtKB-ARBA"/>
</dbReference>
<sequence length="596" mass="63525">MLHHMASREDENAAVSDRSGAQRPGPVPPLRMDALLSELQEHVERVRGGRDRMQTLLDAVMAVGSDLDLEDLLRRIVQSAADLVDAEYGALGVLGEEGTIRQFITVGMDQGTIARIGHYPEGQGILGLLIREPHPLRLEDLGEHPEAVGFPPGHPPMRTFLGAPVQVRDKIFGNLYLTDKRGGTPFDADDEAVLRSLAAAAGVAIDNARLYDDSRHRERRLAAGAEMTRALLSGAPPEEILRSLADTVREMTDSDLVTLARPVGEGDGLVVEAAAGAAADQVLGLALPATTLAAKVYATGKPLTSDSLSDDPRASGGSASVVPLGPAFFVPVGDSEAIRGVLQVADAPGRPPFTDAAVDMVLTFADQAALALQLAEHRRDAEQLALLGDRDRIARDLHDQVIQRLFADALTLQAALGRVRDQPAAAERIQQVVDDLDATIKIIRSTVFGLQHRDRQQRTGGLRAHLLTLTDEATRTLGFAPSLRMTGLLDTDVPATHADHLLAVLREALSNAARHARATTVEVTAEAVGRTLRLTVTDNGRGIDPATTRRSGLANLRSRAEELGGMFRLARRDPTGTLLEWTVPLPVGSAAPGAAG</sequence>
<keyword evidence="15" id="KW-1185">Reference proteome</keyword>
<dbReference type="InterPro" id="IPR003018">
    <property type="entry name" value="GAF"/>
</dbReference>
<dbReference type="SMART" id="SM00387">
    <property type="entry name" value="HATPase_c"/>
    <property type="match status" value="1"/>
</dbReference>
<dbReference type="GO" id="GO:0046983">
    <property type="term" value="F:protein dimerization activity"/>
    <property type="evidence" value="ECO:0007669"/>
    <property type="project" value="InterPro"/>
</dbReference>
<evidence type="ECO:0000256" key="1">
    <source>
        <dbReference type="ARBA" id="ARBA00001946"/>
    </source>
</evidence>
<dbReference type="GO" id="GO:0070026">
    <property type="term" value="F:nitric oxide binding"/>
    <property type="evidence" value="ECO:0007669"/>
    <property type="project" value="UniProtKB-ARBA"/>
</dbReference>
<dbReference type="InterPro" id="IPR036890">
    <property type="entry name" value="HATPase_C_sf"/>
</dbReference>
<dbReference type="GO" id="GO:0005524">
    <property type="term" value="F:ATP binding"/>
    <property type="evidence" value="ECO:0007669"/>
    <property type="project" value="UniProtKB-ARBA"/>
</dbReference>
<keyword evidence="8" id="KW-0460">Magnesium</keyword>
<dbReference type="GO" id="GO:0016020">
    <property type="term" value="C:membrane"/>
    <property type="evidence" value="ECO:0007669"/>
    <property type="project" value="InterPro"/>
</dbReference>
<reference evidence="14" key="2">
    <citation type="submission" date="2020-09" db="EMBL/GenBank/DDBJ databases">
        <authorList>
            <person name="Sun Q."/>
            <person name="Ohkuma M."/>
        </authorList>
    </citation>
    <scope>NUCLEOTIDE SEQUENCE</scope>
    <source>
        <strain evidence="14">JCM 3131</strain>
    </source>
</reference>
<dbReference type="GO" id="GO:0019826">
    <property type="term" value="F:oxygen sensor activity"/>
    <property type="evidence" value="ECO:0007669"/>
    <property type="project" value="UniProtKB-ARBA"/>
</dbReference>
<feature type="region of interest" description="Disordered" evidence="11">
    <location>
        <begin position="1"/>
        <end position="29"/>
    </location>
</feature>
<evidence type="ECO:0000259" key="13">
    <source>
        <dbReference type="SMART" id="SM00387"/>
    </source>
</evidence>
<keyword evidence="5" id="KW-0808">Transferase</keyword>
<evidence type="ECO:0000313" key="15">
    <source>
        <dbReference type="Proteomes" id="UP000620156"/>
    </source>
</evidence>
<evidence type="ECO:0000256" key="8">
    <source>
        <dbReference type="ARBA" id="ARBA00022842"/>
    </source>
</evidence>
<keyword evidence="9" id="KW-0408">Iron</keyword>
<dbReference type="FunFam" id="3.30.450.40:FF:000052">
    <property type="entry name" value="Oxygen sensor histidine kinase response regulator DevS/DosS"/>
    <property type="match status" value="1"/>
</dbReference>
<dbReference type="Proteomes" id="UP000620156">
    <property type="component" value="Unassembled WGS sequence"/>
</dbReference>
<dbReference type="PANTHER" id="PTHR24421">
    <property type="entry name" value="NITRATE/NITRITE SENSOR PROTEIN NARX-RELATED"/>
    <property type="match status" value="1"/>
</dbReference>
<dbReference type="Gene3D" id="3.30.450.40">
    <property type="match status" value="2"/>
</dbReference>
<evidence type="ECO:0000256" key="2">
    <source>
        <dbReference type="ARBA" id="ARBA00001971"/>
    </source>
</evidence>
<evidence type="ECO:0000256" key="11">
    <source>
        <dbReference type="SAM" id="MobiDB-lite"/>
    </source>
</evidence>
<feature type="domain" description="Histidine kinase/HSP90-like ATPase" evidence="13">
    <location>
        <begin position="496"/>
        <end position="587"/>
    </location>
</feature>
<comment type="caution">
    <text evidence="14">The sequence shown here is derived from an EMBL/GenBank/DDBJ whole genome shotgun (WGS) entry which is preliminary data.</text>
</comment>
<evidence type="ECO:0000256" key="9">
    <source>
        <dbReference type="ARBA" id="ARBA00023004"/>
    </source>
</evidence>
<proteinExistence type="predicted"/>
<evidence type="ECO:0000256" key="5">
    <source>
        <dbReference type="ARBA" id="ARBA00022679"/>
    </source>
</evidence>
<dbReference type="InterPro" id="IPR003594">
    <property type="entry name" value="HATPase_dom"/>
</dbReference>
<name>A0A918B9J1_9ACTN</name>
<dbReference type="Pfam" id="PF13185">
    <property type="entry name" value="GAF_2"/>
    <property type="match status" value="2"/>
</dbReference>
<comment type="cofactor">
    <cofactor evidence="1">
        <name>Mg(2+)</name>
        <dbReference type="ChEBI" id="CHEBI:18420"/>
    </cofactor>
</comment>
<evidence type="ECO:0000313" key="14">
    <source>
        <dbReference type="EMBL" id="GGQ48907.1"/>
    </source>
</evidence>
<dbReference type="InterPro" id="IPR050482">
    <property type="entry name" value="Sensor_HK_TwoCompSys"/>
</dbReference>
<feature type="domain" description="GAF" evidence="12">
    <location>
        <begin position="68"/>
        <end position="215"/>
    </location>
</feature>
<dbReference type="GO" id="GO:0019825">
    <property type="term" value="F:oxygen binding"/>
    <property type="evidence" value="ECO:0007669"/>
    <property type="project" value="UniProtKB-ARBA"/>
</dbReference>
<dbReference type="GO" id="GO:0000155">
    <property type="term" value="F:phosphorelay sensor kinase activity"/>
    <property type="evidence" value="ECO:0007669"/>
    <property type="project" value="InterPro"/>
</dbReference>
<dbReference type="GO" id="GO:0070025">
    <property type="term" value="F:carbon monoxide binding"/>
    <property type="evidence" value="ECO:0007669"/>
    <property type="project" value="UniProtKB-ARBA"/>
</dbReference>